<gene>
    <name evidence="2" type="ORF">KGMB01110_25480</name>
</gene>
<dbReference type="AlphaFoldDB" id="A0A391PM18"/>
<dbReference type="EMBL" id="BHGK01000001">
    <property type="protein sequence ID" value="GCA68112.1"/>
    <property type="molecule type" value="Genomic_DNA"/>
</dbReference>
<sequence length="110" mass="12203">MKGAVETMMGILMLAWMAVFGTLYITASLNTQQAQRYHAAVVAEIEASGLADSVIESCKEQAIKNGYSSLDVKKIQTIYGYPCALVELDYRYTIPVLDLLLDHHIKGYAR</sequence>
<proteinExistence type="predicted"/>
<organism evidence="2 3">
    <name type="scientific">Mediterraneibacter butyricigenes</name>
    <dbReference type="NCBI Taxonomy" id="2316025"/>
    <lineage>
        <taxon>Bacteria</taxon>
        <taxon>Bacillati</taxon>
        <taxon>Bacillota</taxon>
        <taxon>Clostridia</taxon>
        <taxon>Lachnospirales</taxon>
        <taxon>Lachnospiraceae</taxon>
        <taxon>Mediterraneibacter</taxon>
    </lineage>
</organism>
<comment type="caution">
    <text evidence="2">The sequence shown here is derived from an EMBL/GenBank/DDBJ whole genome shotgun (WGS) entry which is preliminary data.</text>
</comment>
<keyword evidence="1" id="KW-1133">Transmembrane helix</keyword>
<evidence type="ECO:0000256" key="1">
    <source>
        <dbReference type="SAM" id="Phobius"/>
    </source>
</evidence>
<keyword evidence="3" id="KW-1185">Reference proteome</keyword>
<keyword evidence="1" id="KW-0472">Membrane</keyword>
<feature type="transmembrane region" description="Helical" evidence="1">
    <location>
        <begin position="7"/>
        <end position="27"/>
    </location>
</feature>
<accession>A0A391PM18</accession>
<dbReference type="RefSeq" id="WP_117888151.1">
    <property type="nucleotide sequence ID" value="NZ_BHGK01000001.1"/>
</dbReference>
<keyword evidence="1" id="KW-0812">Transmembrane</keyword>
<evidence type="ECO:0000313" key="2">
    <source>
        <dbReference type="EMBL" id="GCA68112.1"/>
    </source>
</evidence>
<reference evidence="3" key="1">
    <citation type="submission" date="2018-09" db="EMBL/GenBank/DDBJ databases">
        <title>Draft Genome Sequence of Mediterraneibacter sp. KCTC 15684.</title>
        <authorList>
            <person name="Kim J.S."/>
            <person name="Han K.I."/>
            <person name="Suh M.K."/>
            <person name="Lee K.C."/>
            <person name="Eom M.K."/>
            <person name="Lee J.H."/>
            <person name="Park S.H."/>
            <person name="Kang S.W."/>
            <person name="Park J.E."/>
            <person name="Oh B.S."/>
            <person name="Yu S.Y."/>
            <person name="Choi S.H."/>
            <person name="Lee D.H."/>
            <person name="Yoon H."/>
            <person name="Kim B."/>
            <person name="Yang S.J."/>
            <person name="Lee J.S."/>
        </authorList>
    </citation>
    <scope>NUCLEOTIDE SEQUENCE [LARGE SCALE GENOMIC DNA]</scope>
    <source>
        <strain evidence="3">KCTC 15684</strain>
    </source>
</reference>
<dbReference type="Proteomes" id="UP000265643">
    <property type="component" value="Unassembled WGS sequence"/>
</dbReference>
<protein>
    <submittedName>
        <fullName evidence="2">Uncharacterized protein</fullName>
    </submittedName>
</protein>
<evidence type="ECO:0000313" key="3">
    <source>
        <dbReference type="Proteomes" id="UP000265643"/>
    </source>
</evidence>
<name>A0A391PM18_9FIRM</name>